<dbReference type="Pfam" id="PF00950">
    <property type="entry name" value="ABC-3"/>
    <property type="match status" value="1"/>
</dbReference>
<dbReference type="PROSITE" id="PS51257">
    <property type="entry name" value="PROKAR_LIPOPROTEIN"/>
    <property type="match status" value="1"/>
</dbReference>
<evidence type="ECO:0000256" key="14">
    <source>
        <dbReference type="SAM" id="Phobius"/>
    </source>
</evidence>
<dbReference type="RefSeq" id="WP_338364046.1">
    <property type="nucleotide sequence ID" value="NZ_CAWVOK010000022.1"/>
</dbReference>
<evidence type="ECO:0000256" key="4">
    <source>
        <dbReference type="ARBA" id="ARBA00022448"/>
    </source>
</evidence>
<feature type="transmembrane region" description="Helical" evidence="14">
    <location>
        <begin position="6"/>
        <end position="28"/>
    </location>
</feature>
<evidence type="ECO:0000256" key="11">
    <source>
        <dbReference type="ARBA" id="ARBA00023136"/>
    </source>
</evidence>
<dbReference type="InterPro" id="IPR001626">
    <property type="entry name" value="ABC_TroCD"/>
</dbReference>
<protein>
    <recommendedName>
        <fullName evidence="12">High-affinity zinc uptake system membrane protein ZnuB</fullName>
    </recommendedName>
</protein>
<evidence type="ECO:0000256" key="8">
    <source>
        <dbReference type="ARBA" id="ARBA00022906"/>
    </source>
</evidence>
<comment type="similarity">
    <text evidence="3 13">Belongs to the ABC-3 integral membrane protein family.</text>
</comment>
<feature type="transmembrane region" description="Helical" evidence="14">
    <location>
        <begin position="242"/>
        <end position="265"/>
    </location>
</feature>
<evidence type="ECO:0000313" key="15">
    <source>
        <dbReference type="EMBL" id="CAK8163060.1"/>
    </source>
</evidence>
<dbReference type="PANTHER" id="PTHR30477">
    <property type="entry name" value="ABC-TRANSPORTER METAL-BINDING PROTEIN"/>
    <property type="match status" value="1"/>
</dbReference>
<comment type="caution">
    <text evidence="15">The sequence shown here is derived from an EMBL/GenBank/DDBJ whole genome shotgun (WGS) entry which is preliminary data.</text>
</comment>
<evidence type="ECO:0000256" key="12">
    <source>
        <dbReference type="ARBA" id="ARBA00040080"/>
    </source>
</evidence>
<name>A0ABP0ESW0_9RICK</name>
<dbReference type="InterPro" id="IPR037294">
    <property type="entry name" value="ABC_BtuC-like"/>
</dbReference>
<dbReference type="EMBL" id="CAWVOK010000022">
    <property type="protein sequence ID" value="CAK8163060.1"/>
    <property type="molecule type" value="Genomic_DNA"/>
</dbReference>
<feature type="transmembrane region" description="Helical" evidence="14">
    <location>
        <begin position="169"/>
        <end position="193"/>
    </location>
</feature>
<keyword evidence="10" id="KW-0406">Ion transport</keyword>
<evidence type="ECO:0000256" key="7">
    <source>
        <dbReference type="ARBA" id="ARBA00022833"/>
    </source>
</evidence>
<evidence type="ECO:0000256" key="2">
    <source>
        <dbReference type="ARBA" id="ARBA00004651"/>
    </source>
</evidence>
<gene>
    <name evidence="15" type="ORF">CAXC1_20010</name>
</gene>
<evidence type="ECO:0000256" key="10">
    <source>
        <dbReference type="ARBA" id="ARBA00023065"/>
    </source>
</evidence>
<keyword evidence="8" id="KW-0864">Zinc transport</keyword>
<dbReference type="Gene3D" id="1.10.3470.10">
    <property type="entry name" value="ABC transporter involved in vitamin B12 uptake, BtuC"/>
    <property type="match status" value="1"/>
</dbReference>
<dbReference type="Proteomes" id="UP001314181">
    <property type="component" value="Unassembled WGS sequence"/>
</dbReference>
<keyword evidence="4 13" id="KW-0813">Transport</keyword>
<proteinExistence type="inferred from homology"/>
<evidence type="ECO:0000256" key="3">
    <source>
        <dbReference type="ARBA" id="ARBA00008034"/>
    </source>
</evidence>
<evidence type="ECO:0000256" key="6">
    <source>
        <dbReference type="ARBA" id="ARBA00022692"/>
    </source>
</evidence>
<feature type="transmembrane region" description="Helical" evidence="14">
    <location>
        <begin position="40"/>
        <end position="73"/>
    </location>
</feature>
<feature type="transmembrane region" description="Helical" evidence="14">
    <location>
        <begin position="127"/>
        <end position="149"/>
    </location>
</feature>
<keyword evidence="11 14" id="KW-0472">Membrane</keyword>
<comment type="function">
    <text evidence="1">Involved in the high-affinity zinc uptake transport system.</text>
</comment>
<dbReference type="PANTHER" id="PTHR30477:SF23">
    <property type="entry name" value="HIGH-AFFINITY ZINC UPTAKE SYSTEM MEMBRANE PROTEIN ZNUB"/>
    <property type="match status" value="1"/>
</dbReference>
<organism evidence="15 16">
    <name type="scientific">Candidatus Xenohaliotis californiensis</name>
    <dbReference type="NCBI Taxonomy" id="84677"/>
    <lineage>
        <taxon>Bacteria</taxon>
        <taxon>Pseudomonadati</taxon>
        <taxon>Pseudomonadota</taxon>
        <taxon>Alphaproteobacteria</taxon>
        <taxon>Rickettsiales</taxon>
        <taxon>Anaplasmataceae</taxon>
        <taxon>Candidatus Xenohaliotis</taxon>
    </lineage>
</organism>
<evidence type="ECO:0000256" key="1">
    <source>
        <dbReference type="ARBA" id="ARBA00002313"/>
    </source>
</evidence>
<keyword evidence="16" id="KW-1185">Reference proteome</keyword>
<keyword evidence="9 14" id="KW-1133">Transmembrane helix</keyword>
<keyword evidence="6 13" id="KW-0812">Transmembrane</keyword>
<dbReference type="SUPFAM" id="SSF81345">
    <property type="entry name" value="ABC transporter involved in vitamin B12 uptake, BtuC"/>
    <property type="match status" value="1"/>
</dbReference>
<evidence type="ECO:0000313" key="16">
    <source>
        <dbReference type="Proteomes" id="UP001314181"/>
    </source>
</evidence>
<comment type="subcellular location">
    <subcellularLocation>
        <location evidence="2 13">Cell membrane</location>
        <topology evidence="2 13">Multi-pass membrane protein</topology>
    </subcellularLocation>
</comment>
<evidence type="ECO:0000256" key="13">
    <source>
        <dbReference type="RuleBase" id="RU003943"/>
    </source>
</evidence>
<accession>A0ABP0ESW0</accession>
<evidence type="ECO:0000256" key="9">
    <source>
        <dbReference type="ARBA" id="ARBA00022989"/>
    </source>
</evidence>
<feature type="transmembrane region" description="Helical" evidence="14">
    <location>
        <begin position="85"/>
        <end position="106"/>
    </location>
</feature>
<reference evidence="15 16" key="1">
    <citation type="submission" date="2024-01" db="EMBL/GenBank/DDBJ databases">
        <authorList>
            <person name="Kunselman E."/>
        </authorList>
    </citation>
    <scope>NUCLEOTIDE SEQUENCE [LARGE SCALE GENOMIC DNA]</scope>
    <source>
        <strain evidence="15">2 abalone samples</strain>
    </source>
</reference>
<sequence length="274" mass="29643">MDISILRAMLAGVSIASCSGVLGCFVVWKRMSYFGDSLSHAALLGVVLGVVLDINITTGVILVCTLLAIFLSRITLNRNGLSSDAALGLLSHASLSFGILIINLIGDLSFDIDSYLFGDILLTSRNEFYQVLCCCVFVLSGLIIFWKPLILMVINEDLARAEGVQVSNLYLLIALLTAFLVAISVRIVGALFVTSMLITPASSARFIAQSPRLMVLISSILAVLAVVLGVIGSIYFDVSLGPFIVSISFIIFVFFAITAKLNSFLQVMFYKRYN</sequence>
<keyword evidence="7" id="KW-0862">Zinc</keyword>
<feature type="transmembrane region" description="Helical" evidence="14">
    <location>
        <begin position="213"/>
        <end position="236"/>
    </location>
</feature>
<evidence type="ECO:0000256" key="5">
    <source>
        <dbReference type="ARBA" id="ARBA00022475"/>
    </source>
</evidence>
<keyword evidence="5" id="KW-1003">Cell membrane</keyword>